<evidence type="ECO:0000256" key="1">
    <source>
        <dbReference type="ARBA" id="ARBA00001936"/>
    </source>
</evidence>
<evidence type="ECO:0000256" key="14">
    <source>
        <dbReference type="ARBA" id="ARBA00023125"/>
    </source>
</evidence>
<dbReference type="Pfam" id="PF01068">
    <property type="entry name" value="DNA_ligase_A_M"/>
    <property type="match status" value="1"/>
</dbReference>
<evidence type="ECO:0000256" key="12">
    <source>
        <dbReference type="ARBA" id="ARBA00022840"/>
    </source>
</evidence>
<dbReference type="SUPFAM" id="SSF56091">
    <property type="entry name" value="DNA ligase/mRNA capping enzyme, catalytic domain"/>
    <property type="match status" value="1"/>
</dbReference>
<dbReference type="Gene3D" id="3.90.920.10">
    <property type="entry name" value="DNA primase, PRIM domain"/>
    <property type="match status" value="1"/>
</dbReference>
<dbReference type="CDD" id="cd04862">
    <property type="entry name" value="PaeLigD_Pol_like"/>
    <property type="match status" value="1"/>
</dbReference>
<dbReference type="InterPro" id="IPR052171">
    <property type="entry name" value="NHEJ_LigD"/>
</dbReference>
<evidence type="ECO:0000256" key="13">
    <source>
        <dbReference type="ARBA" id="ARBA00022932"/>
    </source>
</evidence>
<dbReference type="PANTHER" id="PTHR42705:SF2">
    <property type="entry name" value="BIFUNCTIONAL NON-HOMOLOGOUS END JOINING PROTEIN LIGD"/>
    <property type="match status" value="1"/>
</dbReference>
<dbReference type="GO" id="GO:0005524">
    <property type="term" value="F:ATP binding"/>
    <property type="evidence" value="ECO:0007669"/>
    <property type="project" value="UniProtKB-KW"/>
</dbReference>
<dbReference type="Gene3D" id="2.40.50.140">
    <property type="entry name" value="Nucleic acid-binding proteins"/>
    <property type="match status" value="1"/>
</dbReference>
<dbReference type="InterPro" id="IPR014143">
    <property type="entry name" value="NHEJ_ligase_prk"/>
</dbReference>
<sequence length="594" mass="64015">MQLRVQGGAAALRTRKGLDWSGSFPAIVGDAADALPDCIIDGEVVALDENGSPDFAGLQAALSDGETDDLIYYVFDLLFAQGDDLRTLPLSERKARLKALLGDADGRIRYVDHFATGGDAVLQSACRMSLEGIISKRLDAPYRSGRGGDWTKSKCRAGHEVVIGGYTTTGSAFRSLIAGVHRGGKLVHVGRIGTGYGKEKLAELLPKLKALETDKSPFEGAGAPNKAANVRWVKPQLVAEIEYAGFTGDGALRQASFKGLRKDKPAEEVQSEAPVPVDEAELAEPKPTKARPVPKAADNHVLGITISSPDRVLWPDAGDGGPGTKLDNARYLEAVADWMLPHIEGRPCSVIRFPDGVGGETFFQRHVGKGMSSLITAVDVSGDRNAYIQIDRKEALIALAQFGSIEFHPWNCQANDVEHAGRLVFDLDPSEELGFDVVIEGAREIRDRLEELGLVSFCKTTGGKGLHVVTPLTGGKSAVPWDRAKAFAREVCDRMAADSPDRYVVNMAKKVRKGRIFLDYLRNDRMSTAVAPLSPRGRNGAPVSMPLNWTQVRAGLDPKRFNIRTVPALLAKTTAWADYGEGARSLAAAIKRLG</sequence>
<evidence type="ECO:0000256" key="9">
    <source>
        <dbReference type="ARBA" id="ARBA00022763"/>
    </source>
</evidence>
<dbReference type="EC" id="6.5.1.1" evidence="2"/>
<evidence type="ECO:0000313" key="23">
    <source>
        <dbReference type="EMBL" id="XDO96977.1"/>
    </source>
</evidence>
<keyword evidence="17" id="KW-0464">Manganese</keyword>
<keyword evidence="5" id="KW-0548">Nucleotidyltransferase</keyword>
<dbReference type="NCBIfam" id="TIGR02776">
    <property type="entry name" value="NHEJ_ligase_prk"/>
    <property type="match status" value="1"/>
</dbReference>
<dbReference type="InterPro" id="IPR033651">
    <property type="entry name" value="PaeLigD_Pol-like"/>
</dbReference>
<keyword evidence="13" id="KW-0239">DNA-directed DNA polymerase</keyword>
<protein>
    <recommendedName>
        <fullName evidence="2">DNA ligase (ATP)</fullName>
        <ecNumber evidence="2">6.5.1.1</ecNumber>
    </recommendedName>
    <alternativeName>
        <fullName evidence="19">NHEJ DNA polymerase</fullName>
    </alternativeName>
</protein>
<reference evidence="23" key="1">
    <citation type="submission" date="2024-06" db="EMBL/GenBank/DDBJ databases">
        <title>Caulobacter inopinatus, sp. nov.</title>
        <authorList>
            <person name="Donachie S.P."/>
        </authorList>
    </citation>
    <scope>NUCLEOTIDE SEQUENCE</scope>
    <source>
        <strain evidence="23">73W</strain>
    </source>
</reference>
<evidence type="ECO:0000256" key="17">
    <source>
        <dbReference type="ARBA" id="ARBA00023211"/>
    </source>
</evidence>
<dbReference type="GO" id="GO:0003887">
    <property type="term" value="F:DNA-directed DNA polymerase activity"/>
    <property type="evidence" value="ECO:0007669"/>
    <property type="project" value="UniProtKB-KW"/>
</dbReference>
<evidence type="ECO:0000256" key="2">
    <source>
        <dbReference type="ARBA" id="ARBA00012727"/>
    </source>
</evidence>
<evidence type="ECO:0000256" key="4">
    <source>
        <dbReference type="ARBA" id="ARBA00022679"/>
    </source>
</evidence>
<dbReference type="Pfam" id="PF21686">
    <property type="entry name" value="LigD_Prim-Pol"/>
    <property type="match status" value="1"/>
</dbReference>
<feature type="domain" description="ATP-dependent DNA ligase family profile" evidence="22">
    <location>
        <begin position="72"/>
        <end position="154"/>
    </location>
</feature>
<comment type="catalytic activity">
    <reaction evidence="20">
        <text>ATP + (deoxyribonucleotide)n-3'-hydroxyl + 5'-phospho-(deoxyribonucleotide)m = (deoxyribonucleotide)n+m + AMP + diphosphate.</text>
        <dbReference type="EC" id="6.5.1.1"/>
    </reaction>
</comment>
<keyword evidence="11" id="KW-0269">Exonuclease</keyword>
<dbReference type="Gene3D" id="3.30.470.30">
    <property type="entry name" value="DNA ligase/mRNA capping enzyme"/>
    <property type="match status" value="1"/>
</dbReference>
<dbReference type="GO" id="GO:0003910">
    <property type="term" value="F:DNA ligase (ATP) activity"/>
    <property type="evidence" value="ECO:0007669"/>
    <property type="project" value="UniProtKB-EC"/>
</dbReference>
<keyword evidence="12" id="KW-0067">ATP-binding</keyword>
<evidence type="ECO:0000256" key="15">
    <source>
        <dbReference type="ARBA" id="ARBA00023172"/>
    </source>
</evidence>
<dbReference type="NCBIfam" id="TIGR02778">
    <property type="entry name" value="ligD_pol"/>
    <property type="match status" value="1"/>
</dbReference>
<evidence type="ECO:0000256" key="19">
    <source>
        <dbReference type="ARBA" id="ARBA00029943"/>
    </source>
</evidence>
<keyword evidence="4" id="KW-0808">Transferase</keyword>
<name>A0AB39KSV1_9CAUL</name>
<dbReference type="EMBL" id="CP158375">
    <property type="protein sequence ID" value="XDO96977.1"/>
    <property type="molecule type" value="Genomic_DNA"/>
</dbReference>
<organism evidence="23">
    <name type="scientific">Caulobacter sp. 73W</name>
    <dbReference type="NCBI Taxonomy" id="3161137"/>
    <lineage>
        <taxon>Bacteria</taxon>
        <taxon>Pseudomonadati</taxon>
        <taxon>Pseudomonadota</taxon>
        <taxon>Alphaproteobacteria</taxon>
        <taxon>Caulobacterales</taxon>
        <taxon>Caulobacteraceae</taxon>
        <taxon>Caulobacter</taxon>
    </lineage>
</organism>
<keyword evidence="14" id="KW-0238">DNA-binding</keyword>
<dbReference type="InterPro" id="IPR014146">
    <property type="entry name" value="LigD_ligase_dom"/>
</dbReference>
<keyword evidence="16" id="KW-0234">DNA repair</keyword>
<dbReference type="Gene3D" id="3.30.1490.70">
    <property type="match status" value="1"/>
</dbReference>
<evidence type="ECO:0000256" key="3">
    <source>
        <dbReference type="ARBA" id="ARBA00022598"/>
    </source>
</evidence>
<keyword evidence="18" id="KW-0511">Multifunctional enzyme</keyword>
<dbReference type="GO" id="GO:0006310">
    <property type="term" value="P:DNA recombination"/>
    <property type="evidence" value="ECO:0007669"/>
    <property type="project" value="UniProtKB-KW"/>
</dbReference>
<evidence type="ECO:0000256" key="5">
    <source>
        <dbReference type="ARBA" id="ARBA00022695"/>
    </source>
</evidence>
<evidence type="ECO:0000256" key="7">
    <source>
        <dbReference type="ARBA" id="ARBA00022723"/>
    </source>
</evidence>
<dbReference type="GO" id="GO:0004527">
    <property type="term" value="F:exonuclease activity"/>
    <property type="evidence" value="ECO:0007669"/>
    <property type="project" value="UniProtKB-KW"/>
</dbReference>
<comment type="cofactor">
    <cofactor evidence="1">
        <name>Mn(2+)</name>
        <dbReference type="ChEBI" id="CHEBI:29035"/>
    </cofactor>
</comment>
<evidence type="ECO:0000256" key="10">
    <source>
        <dbReference type="ARBA" id="ARBA00022801"/>
    </source>
</evidence>
<dbReference type="GO" id="GO:0003677">
    <property type="term" value="F:DNA binding"/>
    <property type="evidence" value="ECO:0007669"/>
    <property type="project" value="UniProtKB-KW"/>
</dbReference>
<evidence type="ECO:0000256" key="6">
    <source>
        <dbReference type="ARBA" id="ARBA00022722"/>
    </source>
</evidence>
<keyword evidence="8" id="KW-0547">Nucleotide-binding</keyword>
<dbReference type="CDD" id="cd07906">
    <property type="entry name" value="Adenylation_DNA_ligase_LigD_LigC"/>
    <property type="match status" value="1"/>
</dbReference>
<dbReference type="NCBIfam" id="TIGR02779">
    <property type="entry name" value="NHEJ_ligase_lig"/>
    <property type="match status" value="1"/>
</dbReference>
<dbReference type="SUPFAM" id="SSF50249">
    <property type="entry name" value="Nucleic acid-binding proteins"/>
    <property type="match status" value="1"/>
</dbReference>
<evidence type="ECO:0000256" key="20">
    <source>
        <dbReference type="ARBA" id="ARBA00034003"/>
    </source>
</evidence>
<keyword evidence="10" id="KW-0378">Hydrolase</keyword>
<evidence type="ECO:0000256" key="16">
    <source>
        <dbReference type="ARBA" id="ARBA00023204"/>
    </source>
</evidence>
<dbReference type="InterPro" id="IPR012340">
    <property type="entry name" value="NA-bd_OB-fold"/>
</dbReference>
<evidence type="ECO:0000256" key="18">
    <source>
        <dbReference type="ARBA" id="ARBA00023268"/>
    </source>
</evidence>
<accession>A0AB39KSV1</accession>
<dbReference type="GO" id="GO:0006281">
    <property type="term" value="P:DNA repair"/>
    <property type="evidence" value="ECO:0007669"/>
    <property type="project" value="UniProtKB-KW"/>
</dbReference>
<evidence type="ECO:0000256" key="11">
    <source>
        <dbReference type="ARBA" id="ARBA00022839"/>
    </source>
</evidence>
<gene>
    <name evidence="23" type="primary">ligD</name>
    <name evidence="23" type="ORF">ABOZ73_00680</name>
</gene>
<dbReference type="GO" id="GO:0046872">
    <property type="term" value="F:metal ion binding"/>
    <property type="evidence" value="ECO:0007669"/>
    <property type="project" value="UniProtKB-KW"/>
</dbReference>
<dbReference type="InterPro" id="IPR012309">
    <property type="entry name" value="DNA_ligase_ATP-dep_C"/>
</dbReference>
<feature type="region of interest" description="Disordered" evidence="21">
    <location>
        <begin position="261"/>
        <end position="294"/>
    </location>
</feature>
<keyword evidence="15" id="KW-0233">DNA recombination</keyword>
<dbReference type="CDD" id="cd07971">
    <property type="entry name" value="OBF_DNA_ligase_LigD"/>
    <property type="match status" value="1"/>
</dbReference>
<dbReference type="Pfam" id="PF04679">
    <property type="entry name" value="DNA_ligase_A_C"/>
    <property type="match status" value="1"/>
</dbReference>
<keyword evidence="7" id="KW-0479">Metal-binding</keyword>
<dbReference type="PROSITE" id="PS50160">
    <property type="entry name" value="DNA_LIGASE_A3"/>
    <property type="match status" value="1"/>
</dbReference>
<dbReference type="PANTHER" id="PTHR42705">
    <property type="entry name" value="BIFUNCTIONAL NON-HOMOLOGOUS END JOINING PROTEIN LIGD"/>
    <property type="match status" value="1"/>
</dbReference>
<keyword evidence="6" id="KW-0540">Nuclease</keyword>
<dbReference type="AlphaFoldDB" id="A0AB39KSV1"/>
<evidence type="ECO:0000259" key="22">
    <source>
        <dbReference type="PROSITE" id="PS50160"/>
    </source>
</evidence>
<proteinExistence type="predicted"/>
<dbReference type="InterPro" id="IPR012310">
    <property type="entry name" value="DNA_ligase_ATP-dep_cent"/>
</dbReference>
<keyword evidence="9" id="KW-0227">DNA damage</keyword>
<dbReference type="InterPro" id="IPR014145">
    <property type="entry name" value="LigD_pol_dom"/>
</dbReference>
<evidence type="ECO:0000256" key="21">
    <source>
        <dbReference type="SAM" id="MobiDB-lite"/>
    </source>
</evidence>
<keyword evidence="3 23" id="KW-0436">Ligase</keyword>
<dbReference type="RefSeq" id="WP_369059896.1">
    <property type="nucleotide sequence ID" value="NZ_CP158375.1"/>
</dbReference>
<evidence type="ECO:0000256" key="8">
    <source>
        <dbReference type="ARBA" id="ARBA00022741"/>
    </source>
</evidence>